<gene>
    <name evidence="1" type="ORF">J2X01_000730</name>
</gene>
<accession>A0ABU1U8D8</accession>
<dbReference type="RefSeq" id="WP_310050620.1">
    <property type="nucleotide sequence ID" value="NZ_JAVDVQ010000002.1"/>
</dbReference>
<evidence type="ECO:0000313" key="2">
    <source>
        <dbReference type="Proteomes" id="UP001252243"/>
    </source>
</evidence>
<evidence type="ECO:0000313" key="1">
    <source>
        <dbReference type="EMBL" id="MDR7081453.1"/>
    </source>
</evidence>
<dbReference type="Proteomes" id="UP001252243">
    <property type="component" value="Unassembled WGS sequence"/>
</dbReference>
<sequence>MNSTKMPKTVRELGEMAEAQGITAVELLGKLGPIPTPPVGFTEAMDAMHPELPAGYFDGPSVAGDGWRIESTFTFEHGVTFELLPPNGDYRMVGMTAQQAIAAGTALAALGRKYAA</sequence>
<reference evidence="1 2" key="1">
    <citation type="submission" date="2023-07" db="EMBL/GenBank/DDBJ databases">
        <title>Sorghum-associated microbial communities from plants grown in Nebraska, USA.</title>
        <authorList>
            <person name="Schachtman D."/>
        </authorList>
    </citation>
    <scope>NUCLEOTIDE SEQUENCE [LARGE SCALE GENOMIC DNA]</scope>
    <source>
        <strain evidence="1 2">BE167</strain>
    </source>
</reference>
<name>A0ABU1U8D8_9MICC</name>
<comment type="caution">
    <text evidence="1">The sequence shown here is derived from an EMBL/GenBank/DDBJ whole genome shotgun (WGS) entry which is preliminary data.</text>
</comment>
<proteinExistence type="predicted"/>
<protein>
    <submittedName>
        <fullName evidence="1">Uncharacterized protein</fullName>
    </submittedName>
</protein>
<keyword evidence="2" id="KW-1185">Reference proteome</keyword>
<dbReference type="EMBL" id="JAVDVQ010000002">
    <property type="protein sequence ID" value="MDR7081453.1"/>
    <property type="molecule type" value="Genomic_DNA"/>
</dbReference>
<organism evidence="1 2">
    <name type="scientific">Arthrobacter ginsengisoli</name>
    <dbReference type="NCBI Taxonomy" id="1356565"/>
    <lineage>
        <taxon>Bacteria</taxon>
        <taxon>Bacillati</taxon>
        <taxon>Actinomycetota</taxon>
        <taxon>Actinomycetes</taxon>
        <taxon>Micrococcales</taxon>
        <taxon>Micrococcaceae</taxon>
        <taxon>Arthrobacter</taxon>
    </lineage>
</organism>